<dbReference type="Proteomes" id="UP000235023">
    <property type="component" value="Unassembled WGS sequence"/>
</dbReference>
<feature type="region of interest" description="Disordered" evidence="1">
    <location>
        <begin position="1"/>
        <end position="61"/>
    </location>
</feature>
<gene>
    <name evidence="2" type="ORF">BDW42DRAFT_192388</name>
</gene>
<feature type="compositionally biased region" description="Basic and acidic residues" evidence="1">
    <location>
        <begin position="1"/>
        <end position="12"/>
    </location>
</feature>
<proteinExistence type="predicted"/>
<name>A0A2J5I0W0_9EURO</name>
<evidence type="ECO:0000313" key="3">
    <source>
        <dbReference type="Proteomes" id="UP000235023"/>
    </source>
</evidence>
<evidence type="ECO:0000313" key="2">
    <source>
        <dbReference type="EMBL" id="PLN83290.1"/>
    </source>
</evidence>
<dbReference type="OrthoDB" id="10387700at2759"/>
<evidence type="ECO:0000256" key="1">
    <source>
        <dbReference type="SAM" id="MobiDB-lite"/>
    </source>
</evidence>
<accession>A0A2J5I0W0</accession>
<sequence length="157" mass="17340">MAHHDTNAKCRLGEQSNIMHSRDPNRSSPDLKRTGAFIDREKGAGEKRSKPEFPSGPVRVDKDEIHMLPGTLVTYAKAGMSAMELGQVLHEAAYDNDEPLGHLVTALVDEGRPYAEIALTVFRWLDLRDDAGGKLFVALKLGDTELCPMPGPYVREI</sequence>
<feature type="compositionally biased region" description="Basic and acidic residues" evidence="1">
    <location>
        <begin position="20"/>
        <end position="51"/>
    </location>
</feature>
<dbReference type="AlphaFoldDB" id="A0A2J5I0W0"/>
<protein>
    <submittedName>
        <fullName evidence="2">Uncharacterized protein</fullName>
    </submittedName>
</protein>
<keyword evidence="3" id="KW-1185">Reference proteome</keyword>
<organism evidence="2 3">
    <name type="scientific">Aspergillus taichungensis</name>
    <dbReference type="NCBI Taxonomy" id="482145"/>
    <lineage>
        <taxon>Eukaryota</taxon>
        <taxon>Fungi</taxon>
        <taxon>Dikarya</taxon>
        <taxon>Ascomycota</taxon>
        <taxon>Pezizomycotina</taxon>
        <taxon>Eurotiomycetes</taxon>
        <taxon>Eurotiomycetidae</taxon>
        <taxon>Eurotiales</taxon>
        <taxon>Aspergillaceae</taxon>
        <taxon>Aspergillus</taxon>
        <taxon>Aspergillus subgen. Circumdati</taxon>
    </lineage>
</organism>
<dbReference type="EMBL" id="KZ559520">
    <property type="protein sequence ID" value="PLN83290.1"/>
    <property type="molecule type" value="Genomic_DNA"/>
</dbReference>
<reference evidence="3" key="1">
    <citation type="submission" date="2017-12" db="EMBL/GenBank/DDBJ databases">
        <authorList>
            <consortium name="DOE Joint Genome Institute"/>
            <person name="Mondo S.J."/>
            <person name="Kjaerbolling I."/>
            <person name="Vesth T.C."/>
            <person name="Frisvad J.C."/>
            <person name="Nybo J.L."/>
            <person name="Theobald S."/>
            <person name="Kuo A."/>
            <person name="Bowyer P."/>
            <person name="Matsuda Y."/>
            <person name="Lyhne E.K."/>
            <person name="Kogle M.E."/>
            <person name="Clum A."/>
            <person name="Lipzen A."/>
            <person name="Salamov A."/>
            <person name="Ngan C.Y."/>
            <person name="Daum C."/>
            <person name="Chiniquy J."/>
            <person name="Barry K."/>
            <person name="LaButti K."/>
            <person name="Haridas S."/>
            <person name="Simmons B.A."/>
            <person name="Magnuson J.K."/>
            <person name="Mortensen U.H."/>
            <person name="Larsen T.O."/>
            <person name="Grigoriev I.V."/>
            <person name="Baker S.E."/>
            <person name="Andersen M.R."/>
            <person name="Nordberg H.P."/>
            <person name="Cantor M.N."/>
            <person name="Hua S.X."/>
        </authorList>
    </citation>
    <scope>NUCLEOTIDE SEQUENCE [LARGE SCALE GENOMIC DNA]</scope>
    <source>
        <strain evidence="3">IBT 19404</strain>
    </source>
</reference>